<protein>
    <submittedName>
        <fullName evidence="9">Rta1 domain protein</fullName>
    </submittedName>
</protein>
<evidence type="ECO:0000256" key="2">
    <source>
        <dbReference type="ARBA" id="ARBA00022692"/>
    </source>
</evidence>
<feature type="transmembrane region" description="Helical" evidence="7">
    <location>
        <begin position="204"/>
        <end position="225"/>
    </location>
</feature>
<keyword evidence="5" id="KW-0539">Nucleus</keyword>
<evidence type="ECO:0000256" key="7">
    <source>
        <dbReference type="SAM" id="Phobius"/>
    </source>
</evidence>
<evidence type="ECO:0000256" key="4">
    <source>
        <dbReference type="ARBA" id="ARBA00023136"/>
    </source>
</evidence>
<dbReference type="GO" id="GO:0016020">
    <property type="term" value="C:membrane"/>
    <property type="evidence" value="ECO:0007669"/>
    <property type="project" value="UniProtKB-SubCell"/>
</dbReference>
<dbReference type="CDD" id="cd00067">
    <property type="entry name" value="GAL4"/>
    <property type="match status" value="1"/>
</dbReference>
<proteinExistence type="predicted"/>
<dbReference type="InterPro" id="IPR007568">
    <property type="entry name" value="RTA1"/>
</dbReference>
<dbReference type="SUPFAM" id="SSF57701">
    <property type="entry name" value="Zn2/Cys6 DNA-binding domain"/>
    <property type="match status" value="1"/>
</dbReference>
<dbReference type="Gene3D" id="4.10.240.10">
    <property type="entry name" value="Zn(2)-C6 fungal-type DNA-binding domain"/>
    <property type="match status" value="1"/>
</dbReference>
<feature type="domain" description="Zn(2)-C6 fungal-type" evidence="8">
    <location>
        <begin position="452"/>
        <end position="482"/>
    </location>
</feature>
<keyword evidence="10" id="KW-1185">Reference proteome</keyword>
<gene>
    <name evidence="9" type="ORF">GTA08_BOTSDO02044</name>
</gene>
<dbReference type="GO" id="GO:0000981">
    <property type="term" value="F:DNA-binding transcription factor activity, RNA polymerase II-specific"/>
    <property type="evidence" value="ECO:0007669"/>
    <property type="project" value="InterPro"/>
</dbReference>
<dbReference type="PROSITE" id="PS50048">
    <property type="entry name" value="ZN2_CY6_FUNGAL_2"/>
    <property type="match status" value="1"/>
</dbReference>
<dbReference type="InterPro" id="IPR021858">
    <property type="entry name" value="Fun_TF"/>
</dbReference>
<dbReference type="PROSITE" id="PS00463">
    <property type="entry name" value="ZN2_CY6_FUNGAL_1"/>
    <property type="match status" value="1"/>
</dbReference>
<dbReference type="GO" id="GO:0008270">
    <property type="term" value="F:zinc ion binding"/>
    <property type="evidence" value="ECO:0007669"/>
    <property type="project" value="InterPro"/>
</dbReference>
<accession>A0A8H4IYJ5</accession>
<evidence type="ECO:0000313" key="9">
    <source>
        <dbReference type="EMBL" id="KAF4309526.1"/>
    </source>
</evidence>
<dbReference type="Pfam" id="PF04479">
    <property type="entry name" value="RTA1"/>
    <property type="match status" value="1"/>
</dbReference>
<comment type="subcellular location">
    <subcellularLocation>
        <location evidence="1">Membrane</location>
        <topology evidence="1">Multi-pass membrane protein</topology>
    </subcellularLocation>
</comment>
<evidence type="ECO:0000256" key="1">
    <source>
        <dbReference type="ARBA" id="ARBA00004141"/>
    </source>
</evidence>
<dbReference type="Pfam" id="PF11951">
    <property type="entry name" value="Fungal_trans_2"/>
    <property type="match status" value="1"/>
</dbReference>
<name>A0A8H4IYJ5_9PEZI</name>
<dbReference type="InterPro" id="IPR036864">
    <property type="entry name" value="Zn2-C6_fun-type_DNA-bd_sf"/>
</dbReference>
<dbReference type="EMBL" id="WWBZ02000016">
    <property type="protein sequence ID" value="KAF4309526.1"/>
    <property type="molecule type" value="Genomic_DNA"/>
</dbReference>
<evidence type="ECO:0000259" key="8">
    <source>
        <dbReference type="PROSITE" id="PS50048"/>
    </source>
</evidence>
<feature type="transmembrane region" description="Helical" evidence="7">
    <location>
        <begin position="83"/>
        <end position="110"/>
    </location>
</feature>
<feature type="transmembrane region" description="Helical" evidence="7">
    <location>
        <begin position="20"/>
        <end position="38"/>
    </location>
</feature>
<dbReference type="OrthoDB" id="416217at2759"/>
<dbReference type="InterPro" id="IPR001138">
    <property type="entry name" value="Zn2Cys6_DnaBD"/>
</dbReference>
<evidence type="ECO:0000256" key="5">
    <source>
        <dbReference type="ARBA" id="ARBA00023242"/>
    </source>
</evidence>
<keyword evidence="4 7" id="KW-0472">Membrane</keyword>
<evidence type="ECO:0000256" key="6">
    <source>
        <dbReference type="SAM" id="MobiDB-lite"/>
    </source>
</evidence>
<feature type="transmembrane region" description="Helical" evidence="7">
    <location>
        <begin position="790"/>
        <end position="810"/>
    </location>
</feature>
<feature type="transmembrane region" description="Helical" evidence="7">
    <location>
        <begin position="161"/>
        <end position="183"/>
    </location>
</feature>
<feature type="region of interest" description="Disordered" evidence="6">
    <location>
        <begin position="510"/>
        <end position="538"/>
    </location>
</feature>
<dbReference type="PANTHER" id="PTHR31465">
    <property type="entry name" value="PROTEIN RTA1-RELATED"/>
    <property type="match status" value="1"/>
</dbReference>
<dbReference type="Pfam" id="PF00172">
    <property type="entry name" value="Zn_clus"/>
    <property type="match status" value="1"/>
</dbReference>
<dbReference type="AlphaFoldDB" id="A0A8H4IYJ5"/>
<dbReference type="Proteomes" id="UP000572817">
    <property type="component" value="Unassembled WGS sequence"/>
</dbReference>
<keyword evidence="3 7" id="KW-1133">Transmembrane helix</keyword>
<organism evidence="9 10">
    <name type="scientific">Botryosphaeria dothidea</name>
    <dbReference type="NCBI Taxonomy" id="55169"/>
    <lineage>
        <taxon>Eukaryota</taxon>
        <taxon>Fungi</taxon>
        <taxon>Dikarya</taxon>
        <taxon>Ascomycota</taxon>
        <taxon>Pezizomycotina</taxon>
        <taxon>Dothideomycetes</taxon>
        <taxon>Dothideomycetes incertae sedis</taxon>
        <taxon>Botryosphaeriales</taxon>
        <taxon>Botryosphaeriaceae</taxon>
        <taxon>Botryosphaeria</taxon>
    </lineage>
</organism>
<evidence type="ECO:0000313" key="10">
    <source>
        <dbReference type="Proteomes" id="UP000572817"/>
    </source>
</evidence>
<feature type="transmembrane region" description="Helical" evidence="7">
    <location>
        <begin position="122"/>
        <end position="141"/>
    </location>
</feature>
<sequence length="847" mass="94359">MASDDSLNGYKLYQYEPSLAAAVIFVIAFALTTSFHIFQLIKHKTWYMLAFLIGGFFEVIGYIGRAASAKEDYGKWTVGPYVIQSVFLLVAPALFAASVYMVLGRIILLTDGESHSIIKKRWLTKFFVFGDVFSFLLQSSGGGLMAKGTDDPDSIKMAQNIIIGGLILQLVFFGSFIVVAAIFHKRMNAIPTVKSEQPEIRWRHYLTTLYVVSVLIMIRCIFRAIEYIQGHDGYLLQNEVFLYIFDALLMFLVMAYMNWQHPSEIGHLLRGERPSAGGYILETVDPSKEGQLHGPREMAIWPQTSLVNMALLSNATFLERNGGLTLSSWRQRNGESHNTPPCAGETAASTGALRLELSASGTGCAAAVRVRSWLRLLARGLQDPTAPLFPSLQDCYTIRLTRANWLALVFLSAQRSPRRPLYGHVTMPEQQPAQSSKGTIASRRSHRKSRLGCQNCKKRRIKCDEKKPECTNCVRHAIQCDFNVAAASSHSAASSPATYLSPHDALLASATTPSGPGGVPSPFMSVSEHSATPAPPARPGFVSNVSDLELLHNWSTSTAYTISNVPDMHDFYRINVPQMGFSYPFVLHAIMALSARHLAHFRENKRISYTTKADHHWDIALRTATTLLTTVNDDNAPALYIFAVLSCFYTFGKGPKPQDFLVFSDHGPAEWLALFRGVRAIMDTTSNKLKSGPLSTLFSTAMTRVRTFWNHDLADEHPRVAELRQVTLEVAADSPNLPTYIAAINDVSRCFACTFLADGSAITGYSQTIFVWLYRVSDDFVLCLQQKQPLALTIFAYFVVLVNELGNVWWLKGWVYHLLAGIYDAMDEGSKPWIRWPIEKLGWIPDA</sequence>
<feature type="transmembrane region" description="Helical" evidence="7">
    <location>
        <begin position="45"/>
        <end position="63"/>
    </location>
</feature>
<evidence type="ECO:0000256" key="3">
    <source>
        <dbReference type="ARBA" id="ARBA00022989"/>
    </source>
</evidence>
<dbReference type="SMART" id="SM00066">
    <property type="entry name" value="GAL4"/>
    <property type="match status" value="1"/>
</dbReference>
<reference evidence="9" key="1">
    <citation type="submission" date="2020-04" db="EMBL/GenBank/DDBJ databases">
        <title>Genome Assembly and Annotation of Botryosphaeria dothidea sdau 11-99, a Latent Pathogen of Apple Fruit Ring Rot in China.</title>
        <authorList>
            <person name="Yu C."/>
            <person name="Diao Y."/>
            <person name="Lu Q."/>
            <person name="Zhao J."/>
            <person name="Cui S."/>
            <person name="Peng C."/>
            <person name="He B."/>
            <person name="Liu H."/>
        </authorList>
    </citation>
    <scope>NUCLEOTIDE SEQUENCE [LARGE SCALE GENOMIC DNA]</scope>
    <source>
        <strain evidence="9">Sdau11-99</strain>
    </source>
</reference>
<dbReference type="PANTHER" id="PTHR31465:SF35">
    <property type="entry name" value="RTA1 DOMAIN PROTEIN-RELATED"/>
    <property type="match status" value="1"/>
</dbReference>
<comment type="caution">
    <text evidence="9">The sequence shown here is derived from an EMBL/GenBank/DDBJ whole genome shotgun (WGS) entry which is preliminary data.</text>
</comment>
<feature type="transmembrane region" description="Helical" evidence="7">
    <location>
        <begin position="240"/>
        <end position="259"/>
    </location>
</feature>
<keyword evidence="2 7" id="KW-0812">Transmembrane</keyword>